<dbReference type="Pfam" id="PF04365">
    <property type="entry name" value="BrnT_toxin"/>
    <property type="match status" value="1"/>
</dbReference>
<evidence type="ECO:0008006" key="3">
    <source>
        <dbReference type="Google" id="ProtNLM"/>
    </source>
</evidence>
<dbReference type="Proteomes" id="UP000232883">
    <property type="component" value="Chromosome"/>
</dbReference>
<dbReference type="AlphaFoldDB" id="A0A2K8ZB58"/>
<accession>A0A2K8ZB58</accession>
<dbReference type="KEGG" id="spir:CWM47_37780"/>
<evidence type="ECO:0000313" key="1">
    <source>
        <dbReference type="EMBL" id="AUD07070.1"/>
    </source>
</evidence>
<dbReference type="OrthoDB" id="961001at2"/>
<gene>
    <name evidence="1" type="ORF">CWM47_37780</name>
</gene>
<keyword evidence="2" id="KW-1185">Reference proteome</keyword>
<dbReference type="InterPro" id="IPR038573">
    <property type="entry name" value="BrnT_sf"/>
</dbReference>
<organism evidence="1 2">
    <name type="scientific">Spirosoma pollinicola</name>
    <dbReference type="NCBI Taxonomy" id="2057025"/>
    <lineage>
        <taxon>Bacteria</taxon>
        <taxon>Pseudomonadati</taxon>
        <taxon>Bacteroidota</taxon>
        <taxon>Cytophagia</taxon>
        <taxon>Cytophagales</taxon>
        <taxon>Cytophagaceae</taxon>
        <taxon>Spirosoma</taxon>
    </lineage>
</organism>
<dbReference type="RefSeq" id="WP_100993638.1">
    <property type="nucleotide sequence ID" value="NZ_CP025096.1"/>
</dbReference>
<dbReference type="InterPro" id="IPR007460">
    <property type="entry name" value="BrnT_toxin"/>
</dbReference>
<name>A0A2K8ZB58_9BACT</name>
<sequence>MIEFQWDMGNENHIIDHYPLRANTIEEVESLFYDPAPLALRDPQHSDQEERFKLVARSNQNRILLVVYVIRNGQIRPISCRPANQKEREHYAQIAQKPQ</sequence>
<evidence type="ECO:0000313" key="2">
    <source>
        <dbReference type="Proteomes" id="UP000232883"/>
    </source>
</evidence>
<dbReference type="Gene3D" id="3.10.450.530">
    <property type="entry name" value="Ribonuclease toxin, BrnT, of type II toxin-antitoxin system"/>
    <property type="match status" value="1"/>
</dbReference>
<proteinExistence type="predicted"/>
<protein>
    <recommendedName>
        <fullName evidence="3">BrnT family toxin</fullName>
    </recommendedName>
</protein>
<dbReference type="EMBL" id="CP025096">
    <property type="protein sequence ID" value="AUD07070.1"/>
    <property type="molecule type" value="Genomic_DNA"/>
</dbReference>
<reference evidence="1 2" key="1">
    <citation type="submission" date="2017-11" db="EMBL/GenBank/DDBJ databases">
        <title>Taxonomic description and genome sequences of Spirosoma HA7 sp. nov., isolated from pollen microhabitat of Corylus avellana.</title>
        <authorList>
            <person name="Ambika Manirajan B."/>
            <person name="Suarez C."/>
            <person name="Ratering S."/>
            <person name="Geissler-Plaum R."/>
            <person name="Cardinale M."/>
            <person name="Sylvia S."/>
        </authorList>
    </citation>
    <scope>NUCLEOTIDE SEQUENCE [LARGE SCALE GENOMIC DNA]</scope>
    <source>
        <strain evidence="1 2">HA7</strain>
    </source>
</reference>